<dbReference type="AlphaFoldDB" id="A0A8E2DKT7"/>
<dbReference type="GO" id="GO:0030686">
    <property type="term" value="C:90S preribosome"/>
    <property type="evidence" value="ECO:0007669"/>
    <property type="project" value="TreeGrafter"/>
</dbReference>
<gene>
    <name evidence="4" type="ORF">OBBRIDRAFT_811932</name>
</gene>
<feature type="region of interest" description="Disordered" evidence="2">
    <location>
        <begin position="1"/>
        <end position="28"/>
    </location>
</feature>
<sequence>MPNEKQKQGIKRKRETTSSEENLTTKLTGKLHHGLREVRKAAKKAKIFETQRLVKRLKGLRAKDPNAEAIVGLESELEVLKHIDHDPVAKRALKSKLKKDRVLSSNTHAQAAITVELSADLLAPSPAGTPVARVESRLLSSKTLAAEVHAVVESLREVINPTKKLKQDEFQGEEDGDEEGNAGEEDMERLGKASERATAAAMLVEAEDESDHEQPDNIGWESGSVHGESEEDEEADDVGWESGSINEGPAARPPQNASSEVESSDSDDEVDEESSDSETRPPPQKVPRQSAAGKDTKGKSKATGAESTFLPSLSVGFTRGDSDASDFSDTEAKAADDVRKNRRGQRARRAIWEKKYGRNANHVKKEHEVAAQNPRQKGAGWNQKGGPRNSTPSSKRGPPPPQARPNAPRPDHAAGNRPQPRSNIKEQEKPLHPSWEAKKRLKEKFNPSMVAPQGKKITFA</sequence>
<proteinExistence type="predicted"/>
<evidence type="ECO:0000313" key="5">
    <source>
        <dbReference type="Proteomes" id="UP000250043"/>
    </source>
</evidence>
<feature type="compositionally biased region" description="Basic residues" evidence="2">
    <location>
        <begin position="340"/>
        <end position="349"/>
    </location>
</feature>
<protein>
    <submittedName>
        <fullName evidence="4">Bud-site selection protein</fullName>
    </submittedName>
</protein>
<keyword evidence="1" id="KW-0175">Coiled coil</keyword>
<reference evidence="4 5" key="1">
    <citation type="submission" date="2016-07" db="EMBL/GenBank/DDBJ databases">
        <title>Draft genome of the white-rot fungus Obba rivulosa 3A-2.</title>
        <authorList>
            <consortium name="DOE Joint Genome Institute"/>
            <person name="Miettinen O."/>
            <person name="Riley R."/>
            <person name="Acob R."/>
            <person name="Barry K."/>
            <person name="Cullen D."/>
            <person name="De Vries R."/>
            <person name="Hainaut M."/>
            <person name="Hatakka A."/>
            <person name="Henrissat B."/>
            <person name="Hilden K."/>
            <person name="Kuo R."/>
            <person name="Labutti K."/>
            <person name="Lipzen A."/>
            <person name="Makela M.R."/>
            <person name="Sandor L."/>
            <person name="Spatafora J.W."/>
            <person name="Grigoriev I.V."/>
            <person name="Hibbett D.S."/>
        </authorList>
    </citation>
    <scope>NUCLEOTIDE SEQUENCE [LARGE SCALE GENOMIC DNA]</scope>
    <source>
        <strain evidence="4 5">3A-2</strain>
    </source>
</reference>
<accession>A0A8E2DKT7</accession>
<dbReference type="InterPro" id="IPR015158">
    <property type="entry name" value="Bud22_dom"/>
</dbReference>
<organism evidence="4 5">
    <name type="scientific">Obba rivulosa</name>
    <dbReference type="NCBI Taxonomy" id="1052685"/>
    <lineage>
        <taxon>Eukaryota</taxon>
        <taxon>Fungi</taxon>
        <taxon>Dikarya</taxon>
        <taxon>Basidiomycota</taxon>
        <taxon>Agaricomycotina</taxon>
        <taxon>Agaricomycetes</taxon>
        <taxon>Polyporales</taxon>
        <taxon>Gelatoporiaceae</taxon>
        <taxon>Obba</taxon>
    </lineage>
</organism>
<dbReference type="EMBL" id="KV722378">
    <property type="protein sequence ID" value="OCH91840.1"/>
    <property type="molecule type" value="Genomic_DNA"/>
</dbReference>
<keyword evidence="5" id="KW-1185">Reference proteome</keyword>
<feature type="compositionally biased region" description="Acidic residues" evidence="2">
    <location>
        <begin position="170"/>
        <end position="187"/>
    </location>
</feature>
<feature type="compositionally biased region" description="Basic and acidic residues" evidence="2">
    <location>
        <begin position="330"/>
        <end position="339"/>
    </location>
</feature>
<feature type="compositionally biased region" description="Basic and acidic residues" evidence="2">
    <location>
        <begin position="423"/>
        <end position="438"/>
    </location>
</feature>
<feature type="compositionally biased region" description="Acidic residues" evidence="2">
    <location>
        <begin position="229"/>
        <end position="239"/>
    </location>
</feature>
<feature type="compositionally biased region" description="Acidic residues" evidence="2">
    <location>
        <begin position="262"/>
        <end position="276"/>
    </location>
</feature>
<evidence type="ECO:0000313" key="4">
    <source>
        <dbReference type="EMBL" id="OCH91840.1"/>
    </source>
</evidence>
<dbReference type="Proteomes" id="UP000250043">
    <property type="component" value="Unassembled WGS sequence"/>
</dbReference>
<dbReference type="GO" id="GO:0005634">
    <property type="term" value="C:nucleus"/>
    <property type="evidence" value="ECO:0007669"/>
    <property type="project" value="TreeGrafter"/>
</dbReference>
<name>A0A8E2DKT7_9APHY</name>
<dbReference type="PANTHER" id="PTHR23325:SF1">
    <property type="entry name" value="SERUM RESPONSE FACTOR-BINDING PROTEIN 1"/>
    <property type="match status" value="1"/>
</dbReference>
<dbReference type="Pfam" id="PF09073">
    <property type="entry name" value="BUD22"/>
    <property type="match status" value="1"/>
</dbReference>
<feature type="domain" description="Bud22" evidence="3">
    <location>
        <begin position="31"/>
        <end position="459"/>
    </location>
</feature>
<evidence type="ECO:0000256" key="1">
    <source>
        <dbReference type="ARBA" id="ARBA00023054"/>
    </source>
</evidence>
<feature type="region of interest" description="Disordered" evidence="2">
    <location>
        <begin position="157"/>
        <end position="460"/>
    </location>
</feature>
<dbReference type="PANTHER" id="PTHR23325">
    <property type="entry name" value="SERUM RESPONSE FACTOR-BINDING"/>
    <property type="match status" value="1"/>
</dbReference>
<evidence type="ECO:0000259" key="3">
    <source>
        <dbReference type="Pfam" id="PF09073"/>
    </source>
</evidence>
<dbReference type="OrthoDB" id="3364872at2759"/>
<dbReference type="InterPro" id="IPR037393">
    <property type="entry name" value="Bud22/SRFB1"/>
</dbReference>
<dbReference type="GO" id="GO:0030490">
    <property type="term" value="P:maturation of SSU-rRNA"/>
    <property type="evidence" value="ECO:0007669"/>
    <property type="project" value="TreeGrafter"/>
</dbReference>
<evidence type="ECO:0000256" key="2">
    <source>
        <dbReference type="SAM" id="MobiDB-lite"/>
    </source>
</evidence>